<evidence type="ECO:0000313" key="3">
    <source>
        <dbReference type="Proteomes" id="UP000028027"/>
    </source>
</evidence>
<proteinExistence type="predicted"/>
<gene>
    <name evidence="2" type="ORF">AAA799E16_01424</name>
</gene>
<protein>
    <submittedName>
        <fullName evidence="2">Uncharacterized protein</fullName>
    </submittedName>
</protein>
<sequence>MSAIKRQPNAVKTSNVKSMAIVGGVIVIGAVLLFAYLMWYVAPEENLESVKVVAVTESGCIGETFDGYSVNIGECDASPGEWVTAYVDQKAKERAALMNPTN</sequence>
<keyword evidence="1" id="KW-0812">Transmembrane</keyword>
<keyword evidence="3" id="KW-1185">Reference proteome</keyword>
<dbReference type="Proteomes" id="UP000028027">
    <property type="component" value="Unassembled WGS sequence"/>
</dbReference>
<dbReference type="EMBL" id="JNVL01000024">
    <property type="protein sequence ID" value="KER05858.1"/>
    <property type="molecule type" value="Genomic_DNA"/>
</dbReference>
<evidence type="ECO:0000313" key="2">
    <source>
        <dbReference type="EMBL" id="KER05858.1"/>
    </source>
</evidence>
<feature type="transmembrane region" description="Helical" evidence="1">
    <location>
        <begin position="20"/>
        <end position="42"/>
    </location>
</feature>
<evidence type="ECO:0000256" key="1">
    <source>
        <dbReference type="SAM" id="Phobius"/>
    </source>
</evidence>
<organism evidence="2 3">
    <name type="scientific">Marine Group I thaumarchaeote SCGC AAA799-E16</name>
    <dbReference type="NCBI Taxonomy" id="1502292"/>
    <lineage>
        <taxon>Archaea</taxon>
        <taxon>Nitrososphaerota</taxon>
        <taxon>Marine Group I</taxon>
    </lineage>
</organism>
<reference evidence="2 3" key="1">
    <citation type="submission" date="2014-06" db="EMBL/GenBank/DDBJ databases">
        <authorList>
            <person name="Ngugi D.K."/>
            <person name="Blom J."/>
            <person name="Alam I."/>
            <person name="Rashid M."/>
            <person name="Ba Alawi W."/>
            <person name="Zhang G."/>
            <person name="Hikmawan T."/>
            <person name="Guan Y."/>
            <person name="Antunes A."/>
            <person name="Siam R."/>
            <person name="Eldorry H."/>
            <person name="Bajic V."/>
            <person name="Stingl U."/>
        </authorList>
    </citation>
    <scope>NUCLEOTIDE SEQUENCE [LARGE SCALE GENOMIC DNA]</scope>
    <source>
        <strain evidence="2">SCGC AAA799-E16</strain>
    </source>
</reference>
<keyword evidence="1" id="KW-1133">Transmembrane helix</keyword>
<accession>A0A081S4K5</accession>
<name>A0A081S4K5_9ARCH</name>
<dbReference type="AlphaFoldDB" id="A0A081S4K5"/>
<comment type="caution">
    <text evidence="2">The sequence shown here is derived from an EMBL/GenBank/DDBJ whole genome shotgun (WGS) entry which is preliminary data.</text>
</comment>
<keyword evidence="1" id="KW-0472">Membrane</keyword>